<evidence type="ECO:0000259" key="3">
    <source>
        <dbReference type="Pfam" id="PF00156"/>
    </source>
</evidence>
<dbReference type="Pfam" id="PF18912">
    <property type="entry name" value="DZR_2"/>
    <property type="match status" value="1"/>
</dbReference>
<dbReference type="STRING" id="266892.SAMN04488054_10694"/>
<dbReference type="InterPro" id="IPR051910">
    <property type="entry name" value="ComF/GntX_DNA_util-trans"/>
</dbReference>
<dbReference type="InterPro" id="IPR029057">
    <property type="entry name" value="PRTase-like"/>
</dbReference>
<feature type="region of interest" description="Disordered" evidence="2">
    <location>
        <begin position="161"/>
        <end position="191"/>
    </location>
</feature>
<dbReference type="Gene3D" id="3.40.50.2020">
    <property type="match status" value="1"/>
</dbReference>
<accession>A0A1I4L0I1</accession>
<protein>
    <submittedName>
        <fullName evidence="5">Competence protein ComFC</fullName>
    </submittedName>
</protein>
<dbReference type="InterPro" id="IPR044005">
    <property type="entry name" value="DZR_2"/>
</dbReference>
<gene>
    <name evidence="5" type="ORF">SAMN04488054_10694</name>
</gene>
<reference evidence="5 6" key="1">
    <citation type="submission" date="2016-10" db="EMBL/GenBank/DDBJ databases">
        <authorList>
            <person name="de Groot N.N."/>
        </authorList>
    </citation>
    <scope>NUCLEOTIDE SEQUENCE [LARGE SCALE GENOMIC DNA]</scope>
    <source>
        <strain evidence="5 6">CGMCC 1.6134</strain>
    </source>
</reference>
<feature type="domain" description="Phosphoribosyltransferase" evidence="3">
    <location>
        <begin position="186"/>
        <end position="237"/>
    </location>
</feature>
<dbReference type="SUPFAM" id="SSF53271">
    <property type="entry name" value="PRTase-like"/>
    <property type="match status" value="1"/>
</dbReference>
<evidence type="ECO:0000313" key="6">
    <source>
        <dbReference type="Proteomes" id="UP000199668"/>
    </source>
</evidence>
<dbReference type="OrthoDB" id="9779910at2"/>
<keyword evidence="6" id="KW-1185">Reference proteome</keyword>
<dbReference type="PANTHER" id="PTHR47505">
    <property type="entry name" value="DNA UTILIZATION PROTEIN YHGH"/>
    <property type="match status" value="1"/>
</dbReference>
<evidence type="ECO:0000256" key="1">
    <source>
        <dbReference type="ARBA" id="ARBA00008007"/>
    </source>
</evidence>
<dbReference type="CDD" id="cd06223">
    <property type="entry name" value="PRTases_typeI"/>
    <property type="match status" value="1"/>
</dbReference>
<dbReference type="InterPro" id="IPR000836">
    <property type="entry name" value="PRTase_dom"/>
</dbReference>
<comment type="similarity">
    <text evidence="1">Belongs to the ComF/GntX family.</text>
</comment>
<feature type="domain" description="Double zinc ribbon" evidence="4">
    <location>
        <begin position="3"/>
        <end position="60"/>
    </location>
</feature>
<evidence type="ECO:0000259" key="4">
    <source>
        <dbReference type="Pfam" id="PF18912"/>
    </source>
</evidence>
<dbReference type="AlphaFoldDB" id="A0A1I4L0I1"/>
<dbReference type="Proteomes" id="UP000199668">
    <property type="component" value="Unassembled WGS sequence"/>
</dbReference>
<feature type="compositionally biased region" description="Basic and acidic residues" evidence="2">
    <location>
        <begin position="167"/>
        <end position="181"/>
    </location>
</feature>
<dbReference type="RefSeq" id="WP_090926357.1">
    <property type="nucleotide sequence ID" value="NZ_FOTY01000006.1"/>
</dbReference>
<proteinExistence type="inferred from homology"/>
<dbReference type="PANTHER" id="PTHR47505:SF1">
    <property type="entry name" value="DNA UTILIZATION PROTEIN YHGH"/>
    <property type="match status" value="1"/>
</dbReference>
<dbReference type="EMBL" id="FOTY01000006">
    <property type="protein sequence ID" value="SFL84552.1"/>
    <property type="molecule type" value="Genomic_DNA"/>
</dbReference>
<dbReference type="Pfam" id="PF00156">
    <property type="entry name" value="Pribosyltran"/>
    <property type="match status" value="1"/>
</dbReference>
<sequence length="239" mass="26947">MAECLYCGESETSTASWRTLLFPENSGLCRECRSLFTPIQEPVCKTCNRPVEHAGTCVDCERWEADPCWRGILRRNVSLFPYNDAMKDWTALWKYRGDAVLAESFRHRIRKLYLTYPAGAVPVPLPLSPQRLQERGFNQAAILASFTAAAGFSLHRTPDPSDILLRSTHEEKQSKKSRAERLSSTSRPFELKGDKKDIEGKHFVLFDDIYTTGTTLRKAALPLMENGAADVCSITLIRG</sequence>
<organism evidence="5 6">
    <name type="scientific">Salibacterium qingdaonense</name>
    <dbReference type="NCBI Taxonomy" id="266892"/>
    <lineage>
        <taxon>Bacteria</taxon>
        <taxon>Bacillati</taxon>
        <taxon>Bacillota</taxon>
        <taxon>Bacilli</taxon>
        <taxon>Bacillales</taxon>
        <taxon>Bacillaceae</taxon>
    </lineage>
</organism>
<evidence type="ECO:0000256" key="2">
    <source>
        <dbReference type="SAM" id="MobiDB-lite"/>
    </source>
</evidence>
<name>A0A1I4L0I1_9BACI</name>
<evidence type="ECO:0000313" key="5">
    <source>
        <dbReference type="EMBL" id="SFL84552.1"/>
    </source>
</evidence>